<feature type="transmembrane region" description="Helical" evidence="1">
    <location>
        <begin position="74"/>
        <end position="94"/>
    </location>
</feature>
<evidence type="ECO:0000313" key="3">
    <source>
        <dbReference type="Proteomes" id="UP000249794"/>
    </source>
</evidence>
<feature type="transmembrane region" description="Helical" evidence="1">
    <location>
        <begin position="42"/>
        <end position="62"/>
    </location>
</feature>
<reference evidence="3" key="1">
    <citation type="submission" date="2018-04" db="EMBL/GenBank/DDBJ databases">
        <authorList>
            <person name="Cornet L."/>
        </authorList>
    </citation>
    <scope>NUCLEOTIDE SEQUENCE [LARGE SCALE GENOMIC DNA]</scope>
</reference>
<sequence length="132" mass="14107">GLSLTAYSLLAVSGGGLLYFRTQDPLDQTPRPLWLRPTHYTIGVILVLLVLLLLSVGIVGTLGEYGNLGHSVHLPMGLGVVALTLVSAWSASRISPQRPWARKVHLALNGVLLIAFVGVTATGWSVVQKYLP</sequence>
<dbReference type="AlphaFoldDB" id="A0A2W4WY32"/>
<keyword evidence="1" id="KW-0472">Membrane</keyword>
<feature type="transmembrane region" description="Helical" evidence="1">
    <location>
        <begin position="6"/>
        <end position="22"/>
    </location>
</feature>
<dbReference type="InterPro" id="IPR025067">
    <property type="entry name" value="DUF4079"/>
</dbReference>
<protein>
    <submittedName>
        <fullName evidence="2">DUF4079 domain-containing protein</fullName>
    </submittedName>
</protein>
<name>A0A2W4WY32_9CYAN</name>
<organism evidence="2 3">
    <name type="scientific">Phormidesmis priestleyi</name>
    <dbReference type="NCBI Taxonomy" id="268141"/>
    <lineage>
        <taxon>Bacteria</taxon>
        <taxon>Bacillati</taxon>
        <taxon>Cyanobacteriota</taxon>
        <taxon>Cyanophyceae</taxon>
        <taxon>Leptolyngbyales</taxon>
        <taxon>Leptolyngbyaceae</taxon>
        <taxon>Phormidesmis</taxon>
    </lineage>
</organism>
<dbReference type="EMBL" id="QBMP01000202">
    <property type="protein sequence ID" value="PZO49886.1"/>
    <property type="molecule type" value="Genomic_DNA"/>
</dbReference>
<evidence type="ECO:0000256" key="1">
    <source>
        <dbReference type="SAM" id="Phobius"/>
    </source>
</evidence>
<comment type="caution">
    <text evidence="2">The sequence shown here is derived from an EMBL/GenBank/DDBJ whole genome shotgun (WGS) entry which is preliminary data.</text>
</comment>
<keyword evidence="1" id="KW-0812">Transmembrane</keyword>
<proteinExistence type="predicted"/>
<feature type="non-terminal residue" evidence="2">
    <location>
        <position position="1"/>
    </location>
</feature>
<dbReference type="Proteomes" id="UP000249794">
    <property type="component" value="Unassembled WGS sequence"/>
</dbReference>
<accession>A0A2W4WY32</accession>
<dbReference type="Pfam" id="PF13301">
    <property type="entry name" value="DUF4079"/>
    <property type="match status" value="1"/>
</dbReference>
<keyword evidence="1" id="KW-1133">Transmembrane helix</keyword>
<evidence type="ECO:0000313" key="2">
    <source>
        <dbReference type="EMBL" id="PZO49886.1"/>
    </source>
</evidence>
<gene>
    <name evidence="2" type="ORF">DCF15_16515</name>
</gene>
<feature type="transmembrane region" description="Helical" evidence="1">
    <location>
        <begin position="106"/>
        <end position="127"/>
    </location>
</feature>
<reference evidence="2 3" key="2">
    <citation type="submission" date="2018-06" db="EMBL/GenBank/DDBJ databases">
        <title>Metagenomic assembly of (sub)arctic Cyanobacteria and their associated microbiome from non-axenic cultures.</title>
        <authorList>
            <person name="Baurain D."/>
        </authorList>
    </citation>
    <scope>NUCLEOTIDE SEQUENCE [LARGE SCALE GENOMIC DNA]</scope>
    <source>
        <strain evidence="2">ULC027bin1</strain>
    </source>
</reference>